<dbReference type="EMBL" id="QNTQ01000010">
    <property type="protein sequence ID" value="RBI84654.1"/>
    <property type="molecule type" value="Genomic_DNA"/>
</dbReference>
<evidence type="ECO:0000259" key="5">
    <source>
        <dbReference type="PROSITE" id="PS50850"/>
    </source>
</evidence>
<dbReference type="PROSITE" id="PS50850">
    <property type="entry name" value="MFS"/>
    <property type="match status" value="1"/>
</dbReference>
<dbReference type="GO" id="GO:0022857">
    <property type="term" value="F:transmembrane transporter activity"/>
    <property type="evidence" value="ECO:0007669"/>
    <property type="project" value="InterPro"/>
</dbReference>
<feature type="domain" description="Major facilitator superfamily (MFS) profile" evidence="5">
    <location>
        <begin position="13"/>
        <end position="408"/>
    </location>
</feature>
<evidence type="ECO:0000256" key="3">
    <source>
        <dbReference type="ARBA" id="ARBA00023136"/>
    </source>
</evidence>
<dbReference type="InterPro" id="IPR020846">
    <property type="entry name" value="MFS_dom"/>
</dbReference>
<evidence type="ECO:0000256" key="4">
    <source>
        <dbReference type="SAM" id="Phobius"/>
    </source>
</evidence>
<evidence type="ECO:0000256" key="1">
    <source>
        <dbReference type="ARBA" id="ARBA00022692"/>
    </source>
</evidence>
<dbReference type="PANTHER" id="PTHR11360:SF308">
    <property type="entry name" value="BLL3089 PROTEIN"/>
    <property type="match status" value="1"/>
</dbReference>
<feature type="transmembrane region" description="Helical" evidence="4">
    <location>
        <begin position="349"/>
        <end position="373"/>
    </location>
</feature>
<feature type="transmembrane region" description="Helical" evidence="4">
    <location>
        <begin position="12"/>
        <end position="36"/>
    </location>
</feature>
<feature type="transmembrane region" description="Helical" evidence="4">
    <location>
        <begin position="109"/>
        <end position="132"/>
    </location>
</feature>
<dbReference type="RefSeq" id="WP_113289693.1">
    <property type="nucleotide sequence ID" value="NZ_QNTQ01000010.1"/>
</dbReference>
<feature type="transmembrane region" description="Helical" evidence="4">
    <location>
        <begin position="221"/>
        <end position="242"/>
    </location>
</feature>
<feature type="transmembrane region" description="Helical" evidence="4">
    <location>
        <begin position="262"/>
        <end position="280"/>
    </location>
</feature>
<evidence type="ECO:0000313" key="6">
    <source>
        <dbReference type="EMBL" id="RBI84654.1"/>
    </source>
</evidence>
<comment type="caution">
    <text evidence="6">The sequence shown here is derived from an EMBL/GenBank/DDBJ whole genome shotgun (WGS) entry which is preliminary data.</text>
</comment>
<dbReference type="InterPro" id="IPR036259">
    <property type="entry name" value="MFS_trans_sf"/>
</dbReference>
<dbReference type="AlphaFoldDB" id="A0A365U898"/>
<gene>
    <name evidence="6" type="ORF">DRV85_11920</name>
</gene>
<dbReference type="Proteomes" id="UP000253370">
    <property type="component" value="Unassembled WGS sequence"/>
</dbReference>
<dbReference type="InterPro" id="IPR011701">
    <property type="entry name" value="MFS"/>
</dbReference>
<dbReference type="PANTHER" id="PTHR11360">
    <property type="entry name" value="MONOCARBOXYLATE TRANSPORTER"/>
    <property type="match status" value="1"/>
</dbReference>
<dbReference type="InterPro" id="IPR050327">
    <property type="entry name" value="Proton-linked_MCT"/>
</dbReference>
<dbReference type="Pfam" id="PF07690">
    <property type="entry name" value="MFS_1"/>
    <property type="match status" value="1"/>
</dbReference>
<keyword evidence="7" id="KW-1185">Reference proteome</keyword>
<feature type="transmembrane region" description="Helical" evidence="4">
    <location>
        <begin position="48"/>
        <end position="68"/>
    </location>
</feature>
<evidence type="ECO:0000313" key="7">
    <source>
        <dbReference type="Proteomes" id="UP000253370"/>
    </source>
</evidence>
<organism evidence="6 7">
    <name type="scientific">Rhodosalinus halophilus</name>
    <dbReference type="NCBI Taxonomy" id="2259333"/>
    <lineage>
        <taxon>Bacteria</taxon>
        <taxon>Pseudomonadati</taxon>
        <taxon>Pseudomonadota</taxon>
        <taxon>Alphaproteobacteria</taxon>
        <taxon>Rhodobacterales</taxon>
        <taxon>Paracoccaceae</taxon>
        <taxon>Rhodosalinus</taxon>
    </lineage>
</organism>
<reference evidence="6 7" key="1">
    <citation type="submission" date="2018-07" db="EMBL/GenBank/DDBJ databases">
        <title>Rhodosalinus sp. strain E84T genomic sequence and assembly.</title>
        <authorList>
            <person name="Liu Z.-W."/>
            <person name="Lu D.-C."/>
        </authorList>
    </citation>
    <scope>NUCLEOTIDE SEQUENCE [LARGE SCALE GENOMIC DNA]</scope>
    <source>
        <strain evidence="6 7">E84</strain>
    </source>
</reference>
<evidence type="ECO:0000256" key="2">
    <source>
        <dbReference type="ARBA" id="ARBA00022989"/>
    </source>
</evidence>
<accession>A0A365U898</accession>
<proteinExistence type="predicted"/>
<dbReference type="OrthoDB" id="1404228at2"/>
<keyword evidence="1 4" id="KW-0812">Transmembrane</keyword>
<dbReference type="Gene3D" id="1.20.1250.20">
    <property type="entry name" value="MFS general substrate transporter like domains"/>
    <property type="match status" value="2"/>
</dbReference>
<keyword evidence="2 4" id="KW-1133">Transmembrane helix</keyword>
<name>A0A365U898_9RHOB</name>
<dbReference type="SUPFAM" id="SSF103473">
    <property type="entry name" value="MFS general substrate transporter"/>
    <property type="match status" value="1"/>
</dbReference>
<keyword evidence="3 4" id="KW-0472">Membrane</keyword>
<feature type="transmembrane region" description="Helical" evidence="4">
    <location>
        <begin position="144"/>
        <end position="163"/>
    </location>
</feature>
<protein>
    <submittedName>
        <fullName evidence="6">MFS transporter</fullName>
    </submittedName>
</protein>
<feature type="transmembrane region" description="Helical" evidence="4">
    <location>
        <begin position="80"/>
        <end position="103"/>
    </location>
</feature>
<feature type="transmembrane region" description="Helical" evidence="4">
    <location>
        <begin position="169"/>
        <end position="188"/>
    </location>
</feature>
<sequence>MRYLSFLRDNAPWLAAGVLLAFLSSFGQTFFISVFAGEIRAEFGLSHGAWGLIYTAGTGASALAMLYAGVLTDRFRARALGAAVLVLLAAACLFMAAVPALWALPVAIFLLRFAGQGMTSHIAMVAMARWFVATRGRALSTATMGFAAGEAFLPLMFVSALAFADWRALWIVAAALALAGIPALLALLRRERLPAAMAAESTATLGMGAAHWTRVAAFRHWLFWCMVPALLGPAAFNTAFFFQQVHIAEVKGWSHLELVALFPVYTGTSVVAMLLSGWALDRLGTARLMPWFQLPMVGAFLLLAVAPTPALALPGLFLMALTTGANSTLPNAFWAEFYGTRHLGAIKAMAAAVMVLGSAIGPGVTGTLIDAGIGIETQFVGIAAYFVAASACMAFGILRAAPSLPPRPA</sequence>
<feature type="transmembrane region" description="Helical" evidence="4">
    <location>
        <begin position="379"/>
        <end position="398"/>
    </location>
</feature>